<evidence type="ECO:0000313" key="3">
    <source>
        <dbReference type="Proteomes" id="UP000427769"/>
    </source>
</evidence>
<dbReference type="KEGG" id="dwd:DSCW_19840"/>
<protein>
    <submittedName>
        <fullName evidence="2">Uncharacterized protein</fullName>
    </submittedName>
</protein>
<dbReference type="Proteomes" id="UP000427769">
    <property type="component" value="Chromosome"/>
</dbReference>
<reference evidence="2 3" key="1">
    <citation type="submission" date="2019-11" db="EMBL/GenBank/DDBJ databases">
        <title>Comparative genomics of hydrocarbon-degrading Desulfosarcina strains.</title>
        <authorList>
            <person name="Watanabe M."/>
            <person name="Kojima H."/>
            <person name="Fukui M."/>
        </authorList>
    </citation>
    <scope>NUCLEOTIDE SEQUENCE [LARGE SCALE GENOMIC DNA]</scope>
    <source>
        <strain evidence="2 3">PP31</strain>
    </source>
</reference>
<proteinExistence type="predicted"/>
<dbReference type="EMBL" id="AP021875">
    <property type="protein sequence ID" value="BBO74567.1"/>
    <property type="molecule type" value="Genomic_DNA"/>
</dbReference>
<name>A0A5K7ZEC8_9BACT</name>
<keyword evidence="1" id="KW-0812">Transmembrane</keyword>
<dbReference type="AlphaFoldDB" id="A0A5K7ZEC8"/>
<gene>
    <name evidence="2" type="ORF">DSCW_19840</name>
</gene>
<keyword evidence="3" id="KW-1185">Reference proteome</keyword>
<organism evidence="2 3">
    <name type="scientific">Desulfosarcina widdelii</name>
    <dbReference type="NCBI Taxonomy" id="947919"/>
    <lineage>
        <taxon>Bacteria</taxon>
        <taxon>Pseudomonadati</taxon>
        <taxon>Thermodesulfobacteriota</taxon>
        <taxon>Desulfobacteria</taxon>
        <taxon>Desulfobacterales</taxon>
        <taxon>Desulfosarcinaceae</taxon>
        <taxon>Desulfosarcina</taxon>
    </lineage>
</organism>
<keyword evidence="1" id="KW-0472">Membrane</keyword>
<accession>A0A5K7ZEC8</accession>
<keyword evidence="1" id="KW-1133">Transmembrane helix</keyword>
<evidence type="ECO:0000313" key="2">
    <source>
        <dbReference type="EMBL" id="BBO74567.1"/>
    </source>
</evidence>
<sequence>MGGEVYGKLFFRPSIKAIGISAKEHHIMAMCSSGIKRDLYYMDHGLAIFGMIFVYFIEQVEW</sequence>
<evidence type="ECO:0000256" key="1">
    <source>
        <dbReference type="SAM" id="Phobius"/>
    </source>
</evidence>
<feature type="transmembrane region" description="Helical" evidence="1">
    <location>
        <begin position="39"/>
        <end position="57"/>
    </location>
</feature>